<evidence type="ECO:0008006" key="3">
    <source>
        <dbReference type="Google" id="ProtNLM"/>
    </source>
</evidence>
<accession>A0ABW5K761</accession>
<dbReference type="EMBL" id="JBHULM010000043">
    <property type="protein sequence ID" value="MFD2543770.1"/>
    <property type="molecule type" value="Genomic_DNA"/>
</dbReference>
<dbReference type="RefSeq" id="WP_379906009.1">
    <property type="nucleotide sequence ID" value="NZ_JBHULM010000043.1"/>
</dbReference>
<sequence length="294" mass="35533">MKKIIWFFLLIFIIQNTFSQVKFDPKQLELNGNVKSLLEIDYEDPLKEKVTGYIIYSEFDKNGKIINKTYSNSKNEPSSSKIYHYDINGNDSICHYENKQKKLFKTTLTKTVKKNNSLSVTITNLDSTFIQKIVYEYDKSNNLVSKKKYVKKDTLKDEMKYSYDSANNMTEWKWLNSNDSNTYRRTYEYKKNLLKHETRFYKERIYLKKKYKYNLNKKIRKVINYNLKDSLTTKIIYSYNKDKVVIRETTKKENGLKSQYVFKYDNQNNWIELKSFKNKSKTAEYILTRKIEYY</sequence>
<protein>
    <recommendedName>
        <fullName evidence="3">YD repeat-containing protein</fullName>
    </recommendedName>
</protein>
<evidence type="ECO:0000313" key="2">
    <source>
        <dbReference type="Proteomes" id="UP001597467"/>
    </source>
</evidence>
<dbReference type="Gene3D" id="2.180.10.10">
    <property type="entry name" value="RHS repeat-associated core"/>
    <property type="match status" value="1"/>
</dbReference>
<comment type="caution">
    <text evidence="1">The sequence shown here is derived from an EMBL/GenBank/DDBJ whole genome shotgun (WGS) entry which is preliminary data.</text>
</comment>
<proteinExistence type="predicted"/>
<organism evidence="1 2">
    <name type="scientific">Lacinutrix gracilariae</name>
    <dbReference type="NCBI Taxonomy" id="1747198"/>
    <lineage>
        <taxon>Bacteria</taxon>
        <taxon>Pseudomonadati</taxon>
        <taxon>Bacteroidota</taxon>
        <taxon>Flavobacteriia</taxon>
        <taxon>Flavobacteriales</taxon>
        <taxon>Flavobacteriaceae</taxon>
        <taxon>Lacinutrix</taxon>
    </lineage>
</organism>
<dbReference type="Proteomes" id="UP001597467">
    <property type="component" value="Unassembled WGS sequence"/>
</dbReference>
<keyword evidence="2" id="KW-1185">Reference proteome</keyword>
<reference evidence="2" key="1">
    <citation type="journal article" date="2019" name="Int. J. Syst. Evol. Microbiol.">
        <title>The Global Catalogue of Microorganisms (GCM) 10K type strain sequencing project: providing services to taxonomists for standard genome sequencing and annotation.</title>
        <authorList>
            <consortium name="The Broad Institute Genomics Platform"/>
            <consortium name="The Broad Institute Genome Sequencing Center for Infectious Disease"/>
            <person name="Wu L."/>
            <person name="Ma J."/>
        </authorList>
    </citation>
    <scope>NUCLEOTIDE SEQUENCE [LARGE SCALE GENOMIC DNA]</scope>
    <source>
        <strain evidence="2">KCTC 42808</strain>
    </source>
</reference>
<gene>
    <name evidence="1" type="ORF">ACFSSB_15695</name>
</gene>
<evidence type="ECO:0000313" key="1">
    <source>
        <dbReference type="EMBL" id="MFD2543770.1"/>
    </source>
</evidence>
<name>A0ABW5K761_9FLAO</name>